<evidence type="ECO:0000259" key="11">
    <source>
        <dbReference type="Pfam" id="PF02096"/>
    </source>
</evidence>
<feature type="transmembrane region" description="Helical" evidence="10">
    <location>
        <begin position="192"/>
        <end position="215"/>
    </location>
</feature>
<evidence type="ECO:0000313" key="13">
    <source>
        <dbReference type="Proteomes" id="UP000298381"/>
    </source>
</evidence>
<evidence type="ECO:0000256" key="5">
    <source>
        <dbReference type="ARBA" id="ARBA00022927"/>
    </source>
</evidence>
<evidence type="ECO:0000256" key="10">
    <source>
        <dbReference type="SAM" id="Phobius"/>
    </source>
</evidence>
<comment type="caution">
    <text evidence="12">The sequence shown here is derived from an EMBL/GenBank/DDBJ whole genome shotgun (WGS) entry which is preliminary data.</text>
</comment>
<dbReference type="InterPro" id="IPR028055">
    <property type="entry name" value="YidC/Oxa/ALB_C"/>
</dbReference>
<evidence type="ECO:0000256" key="3">
    <source>
        <dbReference type="ARBA" id="ARBA00022475"/>
    </source>
</evidence>
<proteinExistence type="inferred from homology"/>
<evidence type="ECO:0000256" key="8">
    <source>
        <dbReference type="ARBA" id="ARBA00023186"/>
    </source>
</evidence>
<evidence type="ECO:0000256" key="2">
    <source>
        <dbReference type="ARBA" id="ARBA00022448"/>
    </source>
</evidence>
<dbReference type="GO" id="GO:0032977">
    <property type="term" value="F:membrane insertase activity"/>
    <property type="evidence" value="ECO:0007669"/>
    <property type="project" value="InterPro"/>
</dbReference>
<keyword evidence="5" id="KW-0653">Protein transport</keyword>
<keyword evidence="13" id="KW-1185">Reference proteome</keyword>
<organism evidence="12 13">
    <name type="scientific">Soehngenia longivitae</name>
    <dbReference type="NCBI Taxonomy" id="2562294"/>
    <lineage>
        <taxon>Bacteria</taxon>
        <taxon>Bacillati</taxon>
        <taxon>Bacillota</taxon>
        <taxon>Tissierellia</taxon>
        <taxon>Tissierellales</taxon>
        <taxon>Tissierellaceae</taxon>
        <taxon>Soehngenia</taxon>
    </lineage>
</organism>
<name>A0A4Z0D8Q8_9FIRM</name>
<dbReference type="GO" id="GO:0051205">
    <property type="term" value="P:protein insertion into membrane"/>
    <property type="evidence" value="ECO:0007669"/>
    <property type="project" value="TreeGrafter"/>
</dbReference>
<keyword evidence="2" id="KW-0813">Transport</keyword>
<dbReference type="GO" id="GO:0005886">
    <property type="term" value="C:plasma membrane"/>
    <property type="evidence" value="ECO:0007669"/>
    <property type="project" value="UniProtKB-SubCell"/>
</dbReference>
<keyword evidence="6 10" id="KW-1133">Transmembrane helix</keyword>
<dbReference type="EMBL" id="SRIB01000002">
    <property type="protein sequence ID" value="TFZ41306.1"/>
    <property type="molecule type" value="Genomic_DNA"/>
</dbReference>
<evidence type="ECO:0000256" key="6">
    <source>
        <dbReference type="ARBA" id="ARBA00022989"/>
    </source>
</evidence>
<evidence type="ECO:0000256" key="1">
    <source>
        <dbReference type="ARBA" id="ARBA00004651"/>
    </source>
</evidence>
<dbReference type="PANTHER" id="PTHR12428:SF65">
    <property type="entry name" value="CYTOCHROME C OXIDASE ASSEMBLY PROTEIN COX18, MITOCHONDRIAL"/>
    <property type="match status" value="1"/>
</dbReference>
<comment type="subcellular location">
    <subcellularLocation>
        <location evidence="1">Cell membrane</location>
        <topology evidence="1">Multi-pass membrane protein</topology>
    </subcellularLocation>
    <subcellularLocation>
        <location evidence="9">Membrane</location>
        <topology evidence="9">Multi-pass membrane protein</topology>
    </subcellularLocation>
</comment>
<dbReference type="NCBIfam" id="TIGR03592">
    <property type="entry name" value="yidC_oxa1_cterm"/>
    <property type="match status" value="1"/>
</dbReference>
<dbReference type="InterPro" id="IPR047196">
    <property type="entry name" value="YidC_ALB_C"/>
</dbReference>
<feature type="domain" description="Membrane insertase YidC/Oxa/ALB C-terminal" evidence="11">
    <location>
        <begin position="34"/>
        <end position="229"/>
    </location>
</feature>
<dbReference type="Proteomes" id="UP000298381">
    <property type="component" value="Unassembled WGS sequence"/>
</dbReference>
<dbReference type="InterPro" id="IPR001708">
    <property type="entry name" value="YidC/ALB3/OXA1/COX18"/>
</dbReference>
<evidence type="ECO:0000256" key="4">
    <source>
        <dbReference type="ARBA" id="ARBA00022692"/>
    </source>
</evidence>
<gene>
    <name evidence="12" type="ORF">E4100_01650</name>
</gene>
<keyword evidence="3" id="KW-1003">Cell membrane</keyword>
<reference evidence="12 13" key="1">
    <citation type="submission" date="2019-03" db="EMBL/GenBank/DDBJ databases">
        <title>Draft genome sequence data and analysis of a Fermenting Bacterium, Soehngenia longevitae strain 1933PT, isolated from petroleum reservoir in Azerbaijan.</title>
        <authorList>
            <person name="Grouzdev D.S."/>
            <person name="Bidzhieva S.K."/>
            <person name="Sokolova D.S."/>
            <person name="Tourova T.P."/>
            <person name="Poltaraus A.B."/>
            <person name="Nazina T.N."/>
        </authorList>
    </citation>
    <scope>NUCLEOTIDE SEQUENCE [LARGE SCALE GENOMIC DNA]</scope>
    <source>
        <strain evidence="12 13">1933P</strain>
    </source>
</reference>
<keyword evidence="4 9" id="KW-0812">Transmembrane</keyword>
<accession>A0A4Z0D8Q8</accession>
<keyword evidence="8" id="KW-0143">Chaperone</keyword>
<evidence type="ECO:0000256" key="9">
    <source>
        <dbReference type="RuleBase" id="RU003945"/>
    </source>
</evidence>
<protein>
    <submittedName>
        <fullName evidence="12">YidC/Oxa1 family membrane protein insertase</fullName>
    </submittedName>
</protein>
<feature type="transmembrane region" description="Helical" evidence="10">
    <location>
        <begin position="97"/>
        <end position="120"/>
    </location>
</feature>
<comment type="similarity">
    <text evidence="9">Belongs to the OXA1/ALB3/YidC family.</text>
</comment>
<dbReference type="GO" id="GO:0015031">
    <property type="term" value="P:protein transport"/>
    <property type="evidence" value="ECO:0007669"/>
    <property type="project" value="UniProtKB-KW"/>
</dbReference>
<dbReference type="AlphaFoldDB" id="A0A4Z0D8Q8"/>
<evidence type="ECO:0000313" key="12">
    <source>
        <dbReference type="EMBL" id="TFZ41306.1"/>
    </source>
</evidence>
<sequence>MINFLGNIMGSILRYVYTFVSSVLPSEPSYISYYAIAIIITSIIFKLILLPISLKQINSSRRMTELQPLIKEIQTKYKSDPKTMQVKMQELYKEHQYNPASGCLVLIIQMPIIFAFFAVFRDPATYAFTDPGMYESMAKNFFWISNLDLSDPYLWGLPLLAGLTTYVQSITMMSANPNADPSTQSTQKIMNIMLPFIIFISARGFAAGLALYWVISNIFSIIQQLIVNRSVKKAGGQKK</sequence>
<feature type="transmembrane region" description="Helical" evidence="10">
    <location>
        <begin position="31"/>
        <end position="54"/>
    </location>
</feature>
<dbReference type="OrthoDB" id="9780552at2"/>
<dbReference type="Pfam" id="PF02096">
    <property type="entry name" value="60KD_IMP"/>
    <property type="match status" value="1"/>
</dbReference>
<keyword evidence="7 10" id="KW-0472">Membrane</keyword>
<dbReference type="PANTHER" id="PTHR12428">
    <property type="entry name" value="OXA1"/>
    <property type="match status" value="1"/>
</dbReference>
<dbReference type="CDD" id="cd20070">
    <property type="entry name" value="5TM_YidC_Alb3"/>
    <property type="match status" value="1"/>
</dbReference>
<evidence type="ECO:0000256" key="7">
    <source>
        <dbReference type="ARBA" id="ARBA00023136"/>
    </source>
</evidence>
<dbReference type="RefSeq" id="WP_135270212.1">
    <property type="nucleotide sequence ID" value="NZ_SRIB01000002.1"/>
</dbReference>